<evidence type="ECO:0000256" key="3">
    <source>
        <dbReference type="ARBA" id="ARBA00022801"/>
    </source>
</evidence>
<evidence type="ECO:0000259" key="6">
    <source>
        <dbReference type="SMART" id="SM00228"/>
    </source>
</evidence>
<keyword evidence="5" id="KW-1133">Transmembrane helix</keyword>
<dbReference type="Pfam" id="PF13180">
    <property type="entry name" value="PDZ_2"/>
    <property type="match status" value="1"/>
</dbReference>
<feature type="region of interest" description="Disordered" evidence="4">
    <location>
        <begin position="1"/>
        <end position="185"/>
    </location>
</feature>
<evidence type="ECO:0000256" key="2">
    <source>
        <dbReference type="ARBA" id="ARBA00022670"/>
    </source>
</evidence>
<dbReference type="PRINTS" id="PR00834">
    <property type="entry name" value="PROTEASES2C"/>
</dbReference>
<dbReference type="AlphaFoldDB" id="A0A1N7DJP6"/>
<dbReference type="PANTHER" id="PTHR43343">
    <property type="entry name" value="PEPTIDASE S12"/>
    <property type="match status" value="1"/>
</dbReference>
<dbReference type="InterPro" id="IPR001478">
    <property type="entry name" value="PDZ"/>
</dbReference>
<dbReference type="SUPFAM" id="SSF50156">
    <property type="entry name" value="PDZ domain-like"/>
    <property type="match status" value="1"/>
</dbReference>
<feature type="compositionally biased region" description="Polar residues" evidence="4">
    <location>
        <begin position="234"/>
        <end position="246"/>
    </location>
</feature>
<dbReference type="Gene3D" id="2.40.10.10">
    <property type="entry name" value="Trypsin-like serine proteases"/>
    <property type="match status" value="2"/>
</dbReference>
<protein>
    <submittedName>
        <fullName evidence="7">Putative serine protease PepD</fullName>
    </submittedName>
</protein>
<dbReference type="GO" id="GO:0006508">
    <property type="term" value="P:proteolysis"/>
    <property type="evidence" value="ECO:0007669"/>
    <property type="project" value="UniProtKB-KW"/>
</dbReference>
<feature type="compositionally biased region" description="Low complexity" evidence="4">
    <location>
        <begin position="69"/>
        <end position="78"/>
    </location>
</feature>
<sequence>MSDRGSNPGGSHPEGANPGESAGHGSGGERADEATGSSRGESQHPYTPHSGNDEARPTYDQATHEQPPYGQGSYEQGGFQQGGYQQGGGYGQPTYGQTPHDPYAQDPHQGAQQSGWGHDERGGAQQFGGHHTQQFGTGQQGTGQFGQQYGTGQWGTFEQQGAQPSYGNAPYGAGPQQIGAQPKKKGRGGLITGVALAAVALCALAGLVGGVIGASVSDGSGSNDVVLGGDRDTSQPAAATPGSTQQVASKVLPSVVSIDVRVGNQEGEGSGVVLSQDGLILTNNHVVSADNAGTANSLVVTFNDGSTAKATVKGTDPISDIAVIKTDKSGLTPITVGTSKNLAVGQNVVAVGAPLGLAGTVTTGIISALNRPVSTQGPSDSTASVIDAIQTDAAINPGNSGGALVNANGALIGVNTAIASLGGSSESQQSGSIGLGFAIPVDQAMRTAQQLESTGKATQAGLGVSVRPTSSADQPGALISEVQRGGAAGKAGIPRGALVTKVDDRTIASGDALVAAIRSHAPGDQVTITYTTGGQTKTAQVTLDTLSVN</sequence>
<accession>A0A1N7DJP6</accession>
<gene>
    <name evidence="7" type="ORF">SAMN05445060_0693</name>
</gene>
<dbReference type="Pfam" id="PF13365">
    <property type="entry name" value="Trypsin_2"/>
    <property type="match status" value="1"/>
</dbReference>
<dbReference type="STRING" id="1344003.SAMN05445060_0693"/>
<proteinExistence type="inferred from homology"/>
<keyword evidence="8" id="KW-1185">Reference proteome</keyword>
<keyword evidence="5" id="KW-0472">Membrane</keyword>
<dbReference type="SMART" id="SM00228">
    <property type="entry name" value="PDZ"/>
    <property type="match status" value="1"/>
</dbReference>
<comment type="similarity">
    <text evidence="1">Belongs to the peptidase S1C family.</text>
</comment>
<feature type="region of interest" description="Disordered" evidence="4">
    <location>
        <begin position="223"/>
        <end position="246"/>
    </location>
</feature>
<dbReference type="SUPFAM" id="SSF50494">
    <property type="entry name" value="Trypsin-like serine proteases"/>
    <property type="match status" value="1"/>
</dbReference>
<dbReference type="Gene3D" id="2.30.42.10">
    <property type="match status" value="1"/>
</dbReference>
<dbReference type="EMBL" id="FTNT01000002">
    <property type="protein sequence ID" value="SIR76099.1"/>
    <property type="molecule type" value="Genomic_DNA"/>
</dbReference>
<evidence type="ECO:0000313" key="8">
    <source>
        <dbReference type="Proteomes" id="UP000186218"/>
    </source>
</evidence>
<keyword evidence="2 7" id="KW-0645">Protease</keyword>
<organism evidence="7 8">
    <name type="scientific">Williamsia sterculiae</name>
    <dbReference type="NCBI Taxonomy" id="1344003"/>
    <lineage>
        <taxon>Bacteria</taxon>
        <taxon>Bacillati</taxon>
        <taxon>Actinomycetota</taxon>
        <taxon>Actinomycetes</taxon>
        <taxon>Mycobacteriales</taxon>
        <taxon>Nocardiaceae</taxon>
        <taxon>Williamsia</taxon>
    </lineage>
</organism>
<dbReference type="InterPro" id="IPR051201">
    <property type="entry name" value="Chloro_Bact_Ser_Proteases"/>
</dbReference>
<feature type="compositionally biased region" description="Gly residues" evidence="4">
    <location>
        <begin position="79"/>
        <end position="91"/>
    </location>
</feature>
<feature type="compositionally biased region" description="Low complexity" evidence="4">
    <location>
        <begin position="145"/>
        <end position="157"/>
    </location>
</feature>
<dbReference type="PANTHER" id="PTHR43343:SF3">
    <property type="entry name" value="PROTEASE DO-LIKE 8, CHLOROPLASTIC"/>
    <property type="match status" value="1"/>
</dbReference>
<evidence type="ECO:0000313" key="7">
    <source>
        <dbReference type="EMBL" id="SIR76099.1"/>
    </source>
</evidence>
<feature type="transmembrane region" description="Helical" evidence="5">
    <location>
        <begin position="190"/>
        <end position="212"/>
    </location>
</feature>
<dbReference type="RefSeq" id="WP_076476629.1">
    <property type="nucleotide sequence ID" value="NZ_FTNT01000002.1"/>
</dbReference>
<dbReference type="OrthoDB" id="9758917at2"/>
<dbReference type="InterPro" id="IPR001940">
    <property type="entry name" value="Peptidase_S1C"/>
</dbReference>
<dbReference type="GO" id="GO:0004252">
    <property type="term" value="F:serine-type endopeptidase activity"/>
    <property type="evidence" value="ECO:0007669"/>
    <property type="project" value="InterPro"/>
</dbReference>
<dbReference type="CDD" id="cd06779">
    <property type="entry name" value="cpPDZ_Deg_HtrA-like"/>
    <property type="match status" value="1"/>
</dbReference>
<reference evidence="7 8" key="1">
    <citation type="submission" date="2017-01" db="EMBL/GenBank/DDBJ databases">
        <authorList>
            <person name="Mah S.A."/>
            <person name="Swanson W.J."/>
            <person name="Moy G.W."/>
            <person name="Vacquier V.D."/>
        </authorList>
    </citation>
    <scope>NUCLEOTIDE SEQUENCE [LARGE SCALE GENOMIC DNA]</scope>
    <source>
        <strain evidence="7 8">CPCC 203464</strain>
    </source>
</reference>
<name>A0A1N7DJP6_9NOCA</name>
<evidence type="ECO:0000256" key="5">
    <source>
        <dbReference type="SAM" id="Phobius"/>
    </source>
</evidence>
<feature type="domain" description="PDZ" evidence="6">
    <location>
        <begin position="460"/>
        <end position="534"/>
    </location>
</feature>
<dbReference type="Proteomes" id="UP000186218">
    <property type="component" value="Unassembled WGS sequence"/>
</dbReference>
<dbReference type="InterPro" id="IPR036034">
    <property type="entry name" value="PDZ_sf"/>
</dbReference>
<dbReference type="InterPro" id="IPR043504">
    <property type="entry name" value="Peptidase_S1_PA_chymotrypsin"/>
</dbReference>
<keyword evidence="3" id="KW-0378">Hydrolase</keyword>
<feature type="compositionally biased region" description="Low complexity" evidence="4">
    <location>
        <begin position="123"/>
        <end position="137"/>
    </location>
</feature>
<evidence type="ECO:0000256" key="4">
    <source>
        <dbReference type="SAM" id="MobiDB-lite"/>
    </source>
</evidence>
<dbReference type="InterPro" id="IPR009003">
    <property type="entry name" value="Peptidase_S1_PA"/>
</dbReference>
<evidence type="ECO:0000256" key="1">
    <source>
        <dbReference type="ARBA" id="ARBA00010541"/>
    </source>
</evidence>
<keyword evidence="5" id="KW-0812">Transmembrane</keyword>